<sequence length="234" mass="25833">MHDKRIQQRFAQRVQHADALGRAPLYPRDATGWETATEPDATALASVRRARQAPGGRIGTTAAGDGHSSAMHTSPPRILAVFAQRRRQRPRLRDVSDSTASANDVATGTKRRYEYLVEWSVPVHLRSVAGPVRDASERVEDAEEGASPERCDEPPSATASDASGDASRFPCKTSWVTQRTAKRYGAEALSVFLKKQERAVLQRREAERPRAMDSSSPDRAGVASSPIRRSRYKR</sequence>
<protein>
    <submittedName>
        <fullName evidence="2">Uncharacterized protein</fullName>
    </submittedName>
</protein>
<dbReference type="AlphaFoldDB" id="A0AAV9IR44"/>
<keyword evidence="3" id="KW-1185">Reference proteome</keyword>
<reference evidence="2 3" key="1">
    <citation type="submission" date="2022-07" db="EMBL/GenBank/DDBJ databases">
        <title>Genome-wide signatures of adaptation to extreme environments.</title>
        <authorList>
            <person name="Cho C.H."/>
            <person name="Yoon H.S."/>
        </authorList>
    </citation>
    <scope>NUCLEOTIDE SEQUENCE [LARGE SCALE GENOMIC DNA]</scope>
    <source>
        <strain evidence="2 3">DBV 063 E5</strain>
    </source>
</reference>
<dbReference type="Proteomes" id="UP001301350">
    <property type="component" value="Unassembled WGS sequence"/>
</dbReference>
<gene>
    <name evidence="2" type="ORF">CDCA_CDCA02G0691</name>
</gene>
<evidence type="ECO:0000313" key="2">
    <source>
        <dbReference type="EMBL" id="KAK4534666.1"/>
    </source>
</evidence>
<dbReference type="EMBL" id="JANCYW010000002">
    <property type="protein sequence ID" value="KAK4534666.1"/>
    <property type="molecule type" value="Genomic_DNA"/>
</dbReference>
<feature type="compositionally biased region" description="Basic and acidic residues" evidence="1">
    <location>
        <begin position="201"/>
        <end position="211"/>
    </location>
</feature>
<feature type="region of interest" description="Disordered" evidence="1">
    <location>
        <begin position="132"/>
        <end position="171"/>
    </location>
</feature>
<evidence type="ECO:0000256" key="1">
    <source>
        <dbReference type="SAM" id="MobiDB-lite"/>
    </source>
</evidence>
<comment type="caution">
    <text evidence="2">The sequence shown here is derived from an EMBL/GenBank/DDBJ whole genome shotgun (WGS) entry which is preliminary data.</text>
</comment>
<name>A0AAV9IR44_CYACA</name>
<proteinExistence type="predicted"/>
<accession>A0AAV9IR44</accession>
<organism evidence="2 3">
    <name type="scientific">Cyanidium caldarium</name>
    <name type="common">Red alga</name>
    <dbReference type="NCBI Taxonomy" id="2771"/>
    <lineage>
        <taxon>Eukaryota</taxon>
        <taxon>Rhodophyta</taxon>
        <taxon>Bangiophyceae</taxon>
        <taxon>Cyanidiales</taxon>
        <taxon>Cyanidiaceae</taxon>
        <taxon>Cyanidium</taxon>
    </lineage>
</organism>
<feature type="compositionally biased region" description="Low complexity" evidence="1">
    <location>
        <begin position="156"/>
        <end position="167"/>
    </location>
</feature>
<feature type="region of interest" description="Disordered" evidence="1">
    <location>
        <begin position="201"/>
        <end position="234"/>
    </location>
</feature>
<feature type="region of interest" description="Disordered" evidence="1">
    <location>
        <begin position="1"/>
        <end position="73"/>
    </location>
</feature>
<evidence type="ECO:0000313" key="3">
    <source>
        <dbReference type="Proteomes" id="UP001301350"/>
    </source>
</evidence>